<evidence type="ECO:0000313" key="2">
    <source>
        <dbReference type="EMBL" id="AFZ80830.1"/>
    </source>
</evidence>
<sequence length="223" mass="26057">MRCVALVYMTFLFKLASCNGEDDKVRKLQRELGETDCKEIAELQALLDDKTEEELNLMFCAVPEEDVEFIREIFSEIDLQEDEDQDATDYGSKPGILEITRLNREHFSQYETDYRGVFHTTYFPKSTRALFSVLEYGKAVWTAEDGEECRVVEVHCTDEYLMIVLHLYKHGKLYFKHLLKVKEKWIEISLGEFFVRLNRSMNKTGNLKTNGPVPSEEEIVSRL</sequence>
<feature type="signal peptide" evidence="1">
    <location>
        <begin position="1"/>
        <end position="20"/>
    </location>
</feature>
<dbReference type="KEGG" id="beq:BEWA_002370"/>
<evidence type="ECO:0000256" key="1">
    <source>
        <dbReference type="SAM" id="SignalP"/>
    </source>
</evidence>
<dbReference type="AlphaFoldDB" id="L0AZ43"/>
<evidence type="ECO:0000313" key="3">
    <source>
        <dbReference type="Proteomes" id="UP000031512"/>
    </source>
</evidence>
<reference evidence="2 3" key="1">
    <citation type="journal article" date="2012" name="BMC Genomics">
        <title>Comparative genomic analysis and phylogenetic position of Theileria equi.</title>
        <authorList>
            <person name="Kappmeyer L.S."/>
            <person name="Thiagarajan M."/>
            <person name="Herndon D.R."/>
            <person name="Ramsay J.D."/>
            <person name="Caler E."/>
            <person name="Djikeng A."/>
            <person name="Gillespie J.J."/>
            <person name="Lau A.O."/>
            <person name="Roalson E.H."/>
            <person name="Silva J.C."/>
            <person name="Silva M.G."/>
            <person name="Suarez C.E."/>
            <person name="Ueti M.W."/>
            <person name="Nene V.M."/>
            <person name="Mealey R.H."/>
            <person name="Knowles D.P."/>
            <person name="Brayton K.A."/>
        </authorList>
    </citation>
    <scope>NUCLEOTIDE SEQUENCE [LARGE SCALE GENOMIC DNA]</scope>
    <source>
        <strain evidence="2 3">WA</strain>
    </source>
</reference>
<dbReference type="EMBL" id="CP001670">
    <property type="protein sequence ID" value="AFZ80830.1"/>
    <property type="molecule type" value="Genomic_DNA"/>
</dbReference>
<keyword evidence="3" id="KW-1185">Reference proteome</keyword>
<dbReference type="VEuPathDB" id="PiroplasmaDB:BEWA_002370"/>
<dbReference type="GeneID" id="15804668"/>
<proteinExistence type="predicted"/>
<organism evidence="2 3">
    <name type="scientific">Theileria equi strain WA</name>
    <dbReference type="NCBI Taxonomy" id="1537102"/>
    <lineage>
        <taxon>Eukaryota</taxon>
        <taxon>Sar</taxon>
        <taxon>Alveolata</taxon>
        <taxon>Apicomplexa</taxon>
        <taxon>Aconoidasida</taxon>
        <taxon>Piroplasmida</taxon>
        <taxon>Theileriidae</taxon>
        <taxon>Theileria</taxon>
    </lineage>
</organism>
<dbReference type="Proteomes" id="UP000031512">
    <property type="component" value="Chromosome 3"/>
</dbReference>
<name>L0AZ43_THEEQ</name>
<gene>
    <name evidence="2" type="ORF">BEWA_002370</name>
</gene>
<accession>L0AZ43</accession>
<protein>
    <submittedName>
        <fullName evidence="2">Signal peptide-containing protein</fullName>
    </submittedName>
</protein>
<keyword evidence="1" id="KW-0732">Signal</keyword>
<dbReference type="RefSeq" id="XP_004830496.1">
    <property type="nucleotide sequence ID" value="XM_004830439.1"/>
</dbReference>
<feature type="chain" id="PRO_5003939374" evidence="1">
    <location>
        <begin position="21"/>
        <end position="223"/>
    </location>
</feature>